<dbReference type="SUPFAM" id="SSF50978">
    <property type="entry name" value="WD40 repeat-like"/>
    <property type="match status" value="1"/>
</dbReference>
<feature type="repeat" description="WD" evidence="8">
    <location>
        <begin position="347"/>
        <end position="388"/>
    </location>
</feature>
<evidence type="ECO:0000259" key="10">
    <source>
        <dbReference type="PROSITE" id="PS51471"/>
    </source>
</evidence>
<feature type="compositionally biased region" description="Polar residues" evidence="9">
    <location>
        <begin position="33"/>
        <end position="43"/>
    </location>
</feature>
<dbReference type="SUPFAM" id="SSF82171">
    <property type="entry name" value="DPP6 N-terminal domain-like"/>
    <property type="match status" value="1"/>
</dbReference>
<dbReference type="GO" id="GO:0032040">
    <property type="term" value="C:small-subunit processome"/>
    <property type="evidence" value="ECO:0007669"/>
    <property type="project" value="InterPro"/>
</dbReference>
<evidence type="ECO:0000256" key="5">
    <source>
        <dbReference type="ARBA" id="ARBA00022737"/>
    </source>
</evidence>
<evidence type="ECO:0000256" key="2">
    <source>
        <dbReference type="ARBA" id="ARBA00022517"/>
    </source>
</evidence>
<dbReference type="InterPro" id="IPR001680">
    <property type="entry name" value="WD40_rpt"/>
</dbReference>
<feature type="compositionally biased region" description="Basic and acidic residues" evidence="9">
    <location>
        <begin position="8"/>
        <end position="28"/>
    </location>
</feature>
<dbReference type="GO" id="GO:0045943">
    <property type="term" value="P:positive regulation of transcription by RNA polymerase I"/>
    <property type="evidence" value="ECO:0007669"/>
    <property type="project" value="InterPro"/>
</dbReference>
<dbReference type="InterPro" id="IPR026992">
    <property type="entry name" value="DIOX_N"/>
</dbReference>
<dbReference type="Gene3D" id="2.60.120.330">
    <property type="entry name" value="B-lactam Antibiotic, Isopenicillin N Synthase, Chain"/>
    <property type="match status" value="1"/>
</dbReference>
<dbReference type="InterPro" id="IPR036322">
    <property type="entry name" value="WD40_repeat_dom_sf"/>
</dbReference>
<dbReference type="Pfam" id="PF03171">
    <property type="entry name" value="2OG-FeII_Oxy"/>
    <property type="match status" value="1"/>
</dbReference>
<evidence type="ECO:0000256" key="6">
    <source>
        <dbReference type="ARBA" id="ARBA00023163"/>
    </source>
</evidence>
<keyword evidence="12" id="KW-1185">Reference proteome</keyword>
<keyword evidence="7" id="KW-0539">Nucleus</keyword>
<dbReference type="SMART" id="SM00320">
    <property type="entry name" value="WD40"/>
    <property type="match status" value="2"/>
</dbReference>
<dbReference type="RefSeq" id="XP_024406682.1">
    <property type="nucleotide sequence ID" value="XM_024548467.1"/>
</dbReference>
<dbReference type="PROSITE" id="PS51471">
    <property type="entry name" value="FE2OG_OXY"/>
    <property type="match status" value="1"/>
</dbReference>
<keyword evidence="6" id="KW-0804">Transcription</keyword>
<evidence type="ECO:0000256" key="3">
    <source>
        <dbReference type="ARBA" id="ARBA00022552"/>
    </source>
</evidence>
<dbReference type="InterPro" id="IPR015943">
    <property type="entry name" value="WD40/YVTN_repeat-like_dom_sf"/>
</dbReference>
<evidence type="ECO:0000256" key="1">
    <source>
        <dbReference type="ARBA" id="ARBA00004604"/>
    </source>
</evidence>
<dbReference type="Proteomes" id="UP000054821">
    <property type="component" value="Unassembled WGS sequence"/>
</dbReference>
<dbReference type="Pfam" id="PF23869">
    <property type="entry name" value="Beta-prop_WDR75_1st"/>
    <property type="match status" value="1"/>
</dbReference>
<evidence type="ECO:0000256" key="8">
    <source>
        <dbReference type="PROSITE-ProRule" id="PRU00221"/>
    </source>
</evidence>
<dbReference type="InterPro" id="IPR027443">
    <property type="entry name" value="IPNS-like_sf"/>
</dbReference>
<dbReference type="GeneID" id="29984764"/>
<dbReference type="SUPFAM" id="SSF51197">
    <property type="entry name" value="Clavaminate synthase-like"/>
    <property type="match status" value="1"/>
</dbReference>
<feature type="compositionally biased region" description="Basic and acidic residues" evidence="9">
    <location>
        <begin position="45"/>
        <end position="64"/>
    </location>
</feature>
<keyword evidence="4 8" id="KW-0853">WD repeat</keyword>
<comment type="subcellular location">
    <subcellularLocation>
        <location evidence="1">Nucleus</location>
        <location evidence="1">Nucleolus</location>
    </subcellularLocation>
</comment>
<dbReference type="STRING" id="398673.A0A2P5A256"/>
<dbReference type="PANTHER" id="PTHR44215">
    <property type="entry name" value="WD REPEAT-CONTAINING PROTEIN 75"/>
    <property type="match status" value="1"/>
</dbReference>
<dbReference type="InterPro" id="IPR005123">
    <property type="entry name" value="Oxoglu/Fe-dep_dioxygenase_dom"/>
</dbReference>
<sequence length="1418" mass="154816">MAGSKISKPKDDPTKKRKRDLNETDARSKRSRQPQADSTTNGDVESEKHQNGEDIVSRSHDGETGWRLSKPMGGRMLDIDPILTQDDQYLILTYNTSVQVYTASDSLLLRRIPIGAVDSSAQTDNSPASIVATRLSLQNPEYLWVACSDGHIYYVKWKETNESHQSFQTVTGTAKAITVTTTNGAGAKADIVVVAESNSANRMELTAYGGDILSSPLSKNILSVKKPGNGLHLIESSQDGLVLVGAFNDTLFLGVASQEQPASFEQLQYDFFSFDVPDLITTLDFRVYSASALSGNKSKGQRDSDRVVDVIVGGARGAIYLYHDALSRSQALGKSNSAKDGIQAQKFHWHRKAVHAVKWSRDGNYMISGGSENVLVMWQMDTSRRNHLPHLSGSIENIVVSSSGSSYVVHLDDNSTMVLSTAELKPTTYVSGIQSAAVEATTPKDLLVQRVWSVANQVRRPIPAAIKATEPSKFHVCVGNGRQATMTGEFSAPLLQTFDLETFMSVSKQALARTQPTDVNLTNKGYAIEEPVVTHIAFSADGKWLASVDDWVPSSRDAGTVSGDAGDQFLKERHESYLKFWQVNDEDSSIALVSRVNAPHATSHPETVLDLASNNASACFATIAGDGIVRLWRPKARPQQGRRSEGSTEFTWVCSQVVPIGDGLGRNAIADIPNDASVAKAQGRLAFSEDGSTLFAAFGALDTGAVYVINASSGEVVKVLEGLWKRQLHSLRVLSQYLIVLSAELHVYDVVGDDLRYGIVMPKGSRSDELLQLAVDSVSGNFAVTLPVGETSSIGVFHPSNPEPLIVRNTPHRVVSLVSVPGTSGFVALDDVAQVWTITEGSNASTILAAQPLQDLRLDGVSEEAENGKLDIILGGDAESDDEMEEAQNADEDVEMDDDDVQADIIPQQYLADIFDAAPAFAGASIEDMFYKVTSLLATKPLSAGTIRFIEDEVHIFLPLLQSFTGIGRHYGAGEWRDGEIWLPRAYGAIGTTIDVAIKAGYLNLIRQLSYTNRTQPRHQPRSVMSFTSIPVLDLDLSRNPATKPEFLDQLRNALMEVGFLYLKNVGISDELWDEVIKEGKSFFDIPREEKLKIEMKNAPSFLGYSQLSAEITAGAIDNREQIDLSTEHVLPGPDAPSYFNLLGPNQWPSEESAPKFRSTYTEYMRQMGEITMYFTSLIAEAIKLPRDAFEKYVEDDPQHKLKIIKYPDLAELGLPAGVQGQGVGPHKDSMLTSYLLQATNHRGLQVQNVQGEWIDAAPIDKTLVVAIGQGMEALTQGVCVSTTHRVLSPESGTGARFSIPFFQGVKLDATFEELEQVGVGRVPEDIRRQRQAIVEKNGGRVDDVEFTFRSGAVASTLGEATLRNRVKSHPDVGERWYPEILKSIREEQAVAAQRQKEALRDAPRLGASNAAAAVEAH</sequence>
<feature type="region of interest" description="Disordered" evidence="9">
    <location>
        <begin position="1"/>
        <end position="71"/>
    </location>
</feature>
<comment type="caution">
    <text evidence="11">The sequence shown here is derived from an EMBL/GenBank/DDBJ whole genome shotgun (WGS) entry which is preliminary data.</text>
</comment>
<gene>
    <name evidence="11" type="ORF">TGAM01_v200045</name>
</gene>
<dbReference type="InterPro" id="IPR053826">
    <property type="entry name" value="WDR75"/>
</dbReference>
<reference evidence="11 12" key="1">
    <citation type="journal article" date="2016" name="Genome Announc.">
        <title>Draft Whole-Genome Sequence of Trichoderma gamsii T6085, a Promising Biocontrol Agent of Fusarium Head Blight on Wheat.</title>
        <authorList>
            <person name="Baroncelli R."/>
            <person name="Zapparata A."/>
            <person name="Piaggeschi G."/>
            <person name="Sarrocco S."/>
            <person name="Vannacci G."/>
        </authorList>
    </citation>
    <scope>NUCLEOTIDE SEQUENCE [LARGE SCALE GENOMIC DNA]</scope>
    <source>
        <strain evidence="11 12">T6085</strain>
    </source>
</reference>
<evidence type="ECO:0000256" key="7">
    <source>
        <dbReference type="ARBA" id="ARBA00023242"/>
    </source>
</evidence>
<dbReference type="GO" id="GO:0044283">
    <property type="term" value="P:small molecule biosynthetic process"/>
    <property type="evidence" value="ECO:0007669"/>
    <property type="project" value="UniProtKB-ARBA"/>
</dbReference>
<dbReference type="EMBL" id="JPDN02000001">
    <property type="protein sequence ID" value="PON30625.1"/>
    <property type="molecule type" value="Genomic_DNA"/>
</dbReference>
<dbReference type="PROSITE" id="PS50294">
    <property type="entry name" value="WD_REPEATS_REGION"/>
    <property type="match status" value="1"/>
</dbReference>
<feature type="domain" description="Fe2OG dioxygenase" evidence="10">
    <location>
        <begin position="1197"/>
        <end position="1306"/>
    </location>
</feature>
<dbReference type="InterPro" id="IPR044861">
    <property type="entry name" value="IPNS-like_FE2OG_OXY"/>
</dbReference>
<protein>
    <recommendedName>
        <fullName evidence="10">Fe2OG dioxygenase domain-containing protein</fullName>
    </recommendedName>
</protein>
<evidence type="ECO:0000256" key="9">
    <source>
        <dbReference type="SAM" id="MobiDB-lite"/>
    </source>
</evidence>
<keyword evidence="2" id="KW-0690">Ribosome biogenesis</keyword>
<dbReference type="GO" id="GO:0006364">
    <property type="term" value="P:rRNA processing"/>
    <property type="evidence" value="ECO:0007669"/>
    <property type="project" value="UniProtKB-KW"/>
</dbReference>
<proteinExistence type="predicted"/>
<dbReference type="GO" id="GO:2000234">
    <property type="term" value="P:positive regulation of rRNA processing"/>
    <property type="evidence" value="ECO:0007669"/>
    <property type="project" value="TreeGrafter"/>
</dbReference>
<keyword evidence="3" id="KW-0698">rRNA processing</keyword>
<dbReference type="GO" id="GO:0003723">
    <property type="term" value="F:RNA binding"/>
    <property type="evidence" value="ECO:0007669"/>
    <property type="project" value="InterPro"/>
</dbReference>
<dbReference type="PANTHER" id="PTHR44215:SF1">
    <property type="entry name" value="WD REPEAT-CONTAINING PROTEIN 75"/>
    <property type="match status" value="1"/>
</dbReference>
<accession>A0A2P5A256</accession>
<evidence type="ECO:0000313" key="12">
    <source>
        <dbReference type="Proteomes" id="UP000054821"/>
    </source>
</evidence>
<dbReference type="Pfam" id="PF14226">
    <property type="entry name" value="DIOX_N"/>
    <property type="match status" value="1"/>
</dbReference>
<name>A0A2P5A256_9HYPO</name>
<keyword evidence="5" id="KW-0677">Repeat</keyword>
<dbReference type="Gene3D" id="2.130.10.10">
    <property type="entry name" value="YVTN repeat-like/Quinoprotein amine dehydrogenase"/>
    <property type="match status" value="2"/>
</dbReference>
<organism evidence="11 12">
    <name type="scientific">Trichoderma gamsii</name>
    <dbReference type="NCBI Taxonomy" id="398673"/>
    <lineage>
        <taxon>Eukaryota</taxon>
        <taxon>Fungi</taxon>
        <taxon>Dikarya</taxon>
        <taxon>Ascomycota</taxon>
        <taxon>Pezizomycotina</taxon>
        <taxon>Sordariomycetes</taxon>
        <taxon>Hypocreomycetidae</taxon>
        <taxon>Hypocreales</taxon>
        <taxon>Hypocreaceae</taxon>
        <taxon>Trichoderma</taxon>
    </lineage>
</organism>
<dbReference type="PROSITE" id="PS50082">
    <property type="entry name" value="WD_REPEATS_2"/>
    <property type="match status" value="1"/>
</dbReference>
<evidence type="ECO:0000256" key="4">
    <source>
        <dbReference type="ARBA" id="ARBA00022574"/>
    </source>
</evidence>
<evidence type="ECO:0000313" key="11">
    <source>
        <dbReference type="EMBL" id="PON30625.1"/>
    </source>
</evidence>